<dbReference type="NCBIfam" id="NF003998">
    <property type="entry name" value="PRK05474.1"/>
    <property type="match status" value="1"/>
</dbReference>
<reference evidence="16 17" key="1">
    <citation type="submission" date="2019-01" db="EMBL/GenBank/DDBJ databases">
        <authorList>
            <consortium name="Pathogen Informatics"/>
        </authorList>
    </citation>
    <scope>NUCLEOTIDE SEQUENCE [LARGE SCALE GENOMIC DNA]</scope>
    <source>
        <strain evidence="16 17">NCTC10138</strain>
    </source>
</reference>
<accession>A0A449BBN3</accession>
<dbReference type="Gene3D" id="3.20.20.150">
    <property type="entry name" value="Divalent-metal-dependent TIM barrel enzymes"/>
    <property type="match status" value="1"/>
</dbReference>
<feature type="binding site" evidence="12">
    <location>
        <position position="339"/>
    </location>
    <ligand>
        <name>Mg(2+)</name>
        <dbReference type="ChEBI" id="CHEBI:18420"/>
        <label>1</label>
    </ligand>
</feature>
<dbReference type="OrthoDB" id="9763981at2"/>
<comment type="similarity">
    <text evidence="2 12 13">Belongs to the xylose isomerase family.</text>
</comment>
<keyword evidence="12" id="KW-0460">Magnesium</keyword>
<evidence type="ECO:0000256" key="2">
    <source>
        <dbReference type="ARBA" id="ARBA00005765"/>
    </source>
</evidence>
<evidence type="ECO:0000256" key="10">
    <source>
        <dbReference type="ARBA" id="ARBA00023277"/>
    </source>
</evidence>
<comment type="catalytic activity">
    <reaction evidence="11 12 13">
        <text>alpha-D-xylose = alpha-D-xylulofuranose</text>
        <dbReference type="Rhea" id="RHEA:22816"/>
        <dbReference type="ChEBI" id="CHEBI:28518"/>
        <dbReference type="ChEBI" id="CHEBI:188998"/>
        <dbReference type="EC" id="5.3.1.5"/>
    </reaction>
</comment>
<keyword evidence="9 12" id="KW-0413">Isomerase</keyword>
<dbReference type="GO" id="GO:0005737">
    <property type="term" value="C:cytoplasm"/>
    <property type="evidence" value="ECO:0007669"/>
    <property type="project" value="UniProtKB-SubCell"/>
</dbReference>
<dbReference type="STRING" id="1278311.GCA_000428705_01435"/>
<keyword evidence="10 12" id="KW-0119">Carbohydrate metabolism</keyword>
<evidence type="ECO:0000256" key="13">
    <source>
        <dbReference type="RuleBase" id="RU000609"/>
    </source>
</evidence>
<dbReference type="RefSeq" id="WP_026390872.1">
    <property type="nucleotide sequence ID" value="NZ_LR215048.1"/>
</dbReference>
<evidence type="ECO:0000256" key="4">
    <source>
        <dbReference type="ARBA" id="ARBA00011958"/>
    </source>
</evidence>
<evidence type="ECO:0000313" key="16">
    <source>
        <dbReference type="EMBL" id="VEU79861.1"/>
    </source>
</evidence>
<dbReference type="PANTHER" id="PTHR48408:SF1">
    <property type="entry name" value="XYLOSE ISOMERASE"/>
    <property type="match status" value="1"/>
</dbReference>
<feature type="binding site" evidence="12">
    <location>
        <position position="268"/>
    </location>
    <ligand>
        <name>Mg(2+)</name>
        <dbReference type="ChEBI" id="CHEBI:18420"/>
        <label>2</label>
    </ligand>
</feature>
<dbReference type="InterPro" id="IPR013452">
    <property type="entry name" value="Xylose_isom_bac"/>
</dbReference>
<dbReference type="NCBIfam" id="TIGR02630">
    <property type="entry name" value="xylose_isom_A"/>
    <property type="match status" value="1"/>
</dbReference>
<dbReference type="HAMAP" id="MF_00455">
    <property type="entry name" value="Xylose_isom_A"/>
    <property type="match status" value="1"/>
</dbReference>
<gene>
    <name evidence="16" type="primary">xylA_1</name>
    <name evidence="12" type="synonym">xylA</name>
    <name evidence="16" type="ORF">NCTC10138_00214</name>
</gene>
<dbReference type="SUPFAM" id="SSF51658">
    <property type="entry name" value="Xylose isomerase-like"/>
    <property type="match status" value="1"/>
</dbReference>
<dbReference type="FunFam" id="3.20.20.150:FF:000002">
    <property type="entry name" value="Xylose isomerase"/>
    <property type="match status" value="1"/>
</dbReference>
<feature type="active site" evidence="12">
    <location>
        <position position="104"/>
    </location>
</feature>
<keyword evidence="8 12" id="KW-0479">Metal-binding</keyword>
<keyword evidence="7 12" id="KW-0859">Xylose metabolism</keyword>
<dbReference type="InterPro" id="IPR036237">
    <property type="entry name" value="Xyl_isomerase-like_sf"/>
</dbReference>
<keyword evidence="17" id="KW-1185">Reference proteome</keyword>
<proteinExistence type="inferred from homology"/>
<dbReference type="GO" id="GO:0009045">
    <property type="term" value="F:xylose isomerase activity"/>
    <property type="evidence" value="ECO:0007669"/>
    <property type="project" value="UniProtKB-UniRule"/>
</dbReference>
<feature type="domain" description="Xylose isomerase-like TIM barrel" evidence="15">
    <location>
        <begin position="90"/>
        <end position="280"/>
    </location>
</feature>
<organism evidence="16 17">
    <name type="scientific">Haploplasma axanthum</name>
    <name type="common">Acholeplasma axanthum</name>
    <dbReference type="NCBI Taxonomy" id="29552"/>
    <lineage>
        <taxon>Bacteria</taxon>
        <taxon>Bacillati</taxon>
        <taxon>Mycoplasmatota</taxon>
        <taxon>Mollicutes</taxon>
        <taxon>Acholeplasmatales</taxon>
        <taxon>Acholeplasmataceae</taxon>
        <taxon>Haploplasma</taxon>
    </lineage>
</organism>
<dbReference type="AlphaFoldDB" id="A0A449BBN3"/>
<feature type="active site" evidence="12">
    <location>
        <position position="101"/>
    </location>
</feature>
<name>A0A449BBN3_HAPAX</name>
<evidence type="ECO:0000256" key="7">
    <source>
        <dbReference type="ARBA" id="ARBA00022629"/>
    </source>
</evidence>
<dbReference type="EC" id="5.3.1.5" evidence="4 12"/>
<dbReference type="PROSITE" id="PS51415">
    <property type="entry name" value="XYLOSE_ISOMERASE"/>
    <property type="match status" value="1"/>
</dbReference>
<evidence type="ECO:0000256" key="11">
    <source>
        <dbReference type="ARBA" id="ARBA00033659"/>
    </source>
</evidence>
<dbReference type="InterPro" id="IPR013022">
    <property type="entry name" value="Xyl_isomerase-like_TIM-brl"/>
</dbReference>
<dbReference type="PANTHER" id="PTHR48408">
    <property type="match status" value="1"/>
</dbReference>
<evidence type="ECO:0000256" key="12">
    <source>
        <dbReference type="HAMAP-Rule" id="MF_00455"/>
    </source>
</evidence>
<dbReference type="GO" id="GO:0000287">
    <property type="term" value="F:magnesium ion binding"/>
    <property type="evidence" value="ECO:0007669"/>
    <property type="project" value="UniProtKB-UniRule"/>
</dbReference>
<dbReference type="PRINTS" id="PR00688">
    <property type="entry name" value="XYLOSISMRASE"/>
</dbReference>
<keyword evidence="6 12" id="KW-0963">Cytoplasm</keyword>
<dbReference type="KEGG" id="aaxa:NCTC10138_00214"/>
<feature type="binding site" evidence="12">
    <location>
        <position position="307"/>
    </location>
    <ligand>
        <name>Mg(2+)</name>
        <dbReference type="ChEBI" id="CHEBI:18420"/>
        <label>2</label>
    </ligand>
</feature>
<evidence type="ECO:0000256" key="3">
    <source>
        <dbReference type="ARBA" id="ARBA00011881"/>
    </source>
</evidence>
<feature type="binding site" evidence="12">
    <location>
        <position position="271"/>
    </location>
    <ligand>
        <name>Mg(2+)</name>
        <dbReference type="ChEBI" id="CHEBI:18420"/>
        <label>2</label>
    </ligand>
</feature>
<sequence length="439" mass="50003">MEHFKNVAKIKYEGSKSKNPFAFKYYNPEEVVLGKKMKDHLKFSMAYWHTLTYTGTDPFGSGTMERPWDLTSKDELEIAKTRVKVGFEFMEKIGMEYFCFHDVDIAPQGNSLEEFQKNLDVIVDLIEKEMKRTGIKLLWGTANLFGHKRFMNGASTSPNADVFAYSAAQIKKAMEITHRLNGAGYTFWGGREGYETLLNTDYKLEQDNFARMLHMAVDYAKEIGYKGQFYIEPKPKEPTKHQYDFDSATVIGFLRKYNLEKHFKLNIETNHATLSGHTVNHEIRVAATEGLLGSLDANQGDLLLGWDTDQFPTNLYDSISIMYEVLRAGGLKTGGLNFDSKVRRASNKPEDLFLAHIAGMDSFAAGLKIAAKMWEDGVFEDNLKSRYSSYTKGIGKDIVDGKVGFKELEKYVFDKKDIDENESGKQEYLEALINQYILG</sequence>
<comment type="subcellular location">
    <subcellularLocation>
        <location evidence="1 12 14">Cytoplasm</location>
    </subcellularLocation>
</comment>
<evidence type="ECO:0000256" key="1">
    <source>
        <dbReference type="ARBA" id="ARBA00004496"/>
    </source>
</evidence>
<feature type="binding site" evidence="12">
    <location>
        <position position="309"/>
    </location>
    <ligand>
        <name>Mg(2+)</name>
        <dbReference type="ChEBI" id="CHEBI:18420"/>
        <label>2</label>
    </ligand>
</feature>
<evidence type="ECO:0000256" key="14">
    <source>
        <dbReference type="RuleBase" id="RU000610"/>
    </source>
</evidence>
<comment type="subunit">
    <text evidence="3 12 14">Homotetramer.</text>
</comment>
<evidence type="ECO:0000256" key="6">
    <source>
        <dbReference type="ARBA" id="ARBA00022490"/>
    </source>
</evidence>
<protein>
    <recommendedName>
        <fullName evidence="5 12">Xylose isomerase</fullName>
        <ecNumber evidence="4 12">5.3.1.5</ecNumber>
    </recommendedName>
</protein>
<evidence type="ECO:0000259" key="15">
    <source>
        <dbReference type="Pfam" id="PF01261"/>
    </source>
</evidence>
<dbReference type="Pfam" id="PF01261">
    <property type="entry name" value="AP_endonuc_2"/>
    <property type="match status" value="1"/>
</dbReference>
<dbReference type="InterPro" id="IPR001998">
    <property type="entry name" value="Xylose_isomerase"/>
</dbReference>
<evidence type="ECO:0000256" key="9">
    <source>
        <dbReference type="ARBA" id="ARBA00023235"/>
    </source>
</evidence>
<evidence type="ECO:0000313" key="17">
    <source>
        <dbReference type="Proteomes" id="UP000289841"/>
    </source>
</evidence>
<evidence type="ECO:0000256" key="8">
    <source>
        <dbReference type="ARBA" id="ARBA00022723"/>
    </source>
</evidence>
<dbReference type="GO" id="GO:0042732">
    <property type="term" value="P:D-xylose metabolic process"/>
    <property type="evidence" value="ECO:0007669"/>
    <property type="project" value="UniProtKB-UniRule"/>
</dbReference>
<evidence type="ECO:0000256" key="5">
    <source>
        <dbReference type="ARBA" id="ARBA00018232"/>
    </source>
</evidence>
<feature type="binding site" evidence="12">
    <location>
        <position position="296"/>
    </location>
    <ligand>
        <name>Mg(2+)</name>
        <dbReference type="ChEBI" id="CHEBI:18420"/>
        <label>1</label>
    </ligand>
</feature>
<dbReference type="EMBL" id="LR215048">
    <property type="protein sequence ID" value="VEU79861.1"/>
    <property type="molecule type" value="Genomic_DNA"/>
</dbReference>
<feature type="binding site" evidence="12">
    <location>
        <position position="268"/>
    </location>
    <ligand>
        <name>Mg(2+)</name>
        <dbReference type="ChEBI" id="CHEBI:18420"/>
        <label>1</label>
    </ligand>
</feature>
<dbReference type="Proteomes" id="UP000289841">
    <property type="component" value="Chromosome"/>
</dbReference>
<comment type="cofactor">
    <cofactor evidence="12">
        <name>Mg(2+)</name>
        <dbReference type="ChEBI" id="CHEBI:18420"/>
    </cofactor>
    <text evidence="12">Binds 2 magnesium ions per subunit.</text>
</comment>
<feature type="binding site" evidence="12">
    <location>
        <position position="232"/>
    </location>
    <ligand>
        <name>Mg(2+)</name>
        <dbReference type="ChEBI" id="CHEBI:18420"/>
        <label>1</label>
    </ligand>
</feature>